<dbReference type="AlphaFoldDB" id="A0A817US35"/>
<accession>A0A817US35</accession>
<dbReference type="PANTHER" id="PTHR12755">
    <property type="entry name" value="CLEAVAGE/POLYADENYLATION FACTOR IA SUBUNIT CLP1P"/>
    <property type="match status" value="1"/>
</dbReference>
<comment type="caution">
    <text evidence="7">The sequence shown here is derived from an EMBL/GenBank/DDBJ whole genome shotgun (WGS) entry which is preliminary data.</text>
</comment>
<dbReference type="InterPro" id="IPR027417">
    <property type="entry name" value="P-loop_NTPase"/>
</dbReference>
<dbReference type="Pfam" id="PF16575">
    <property type="entry name" value="CLP1_P"/>
    <property type="match status" value="1"/>
</dbReference>
<name>A0A817US35_9BILA</name>
<dbReference type="EMBL" id="CAJOBR010003236">
    <property type="protein sequence ID" value="CAF4729743.1"/>
    <property type="molecule type" value="Genomic_DNA"/>
</dbReference>
<evidence type="ECO:0000313" key="7">
    <source>
        <dbReference type="EMBL" id="CAF3335855.1"/>
    </source>
</evidence>
<comment type="similarity">
    <text evidence="1">Belongs to the Clp1 family. NOL9/GRC3 subfamily.</text>
</comment>
<dbReference type="InterPro" id="IPR032319">
    <property type="entry name" value="CLP1_P"/>
</dbReference>
<proteinExistence type="inferred from homology"/>
<evidence type="ECO:0000256" key="5">
    <source>
        <dbReference type="ARBA" id="ARBA00022840"/>
    </source>
</evidence>
<evidence type="ECO:0000313" key="8">
    <source>
        <dbReference type="EMBL" id="CAF4729743.1"/>
    </source>
</evidence>
<keyword evidence="2" id="KW-0808">Transferase</keyword>
<protein>
    <recommendedName>
        <fullName evidence="6">Clp1 P-loop domain-containing protein</fullName>
    </recommendedName>
</protein>
<dbReference type="Proteomes" id="UP000663872">
    <property type="component" value="Unassembled WGS sequence"/>
</dbReference>
<dbReference type="Proteomes" id="UP000663848">
    <property type="component" value="Unassembled WGS sequence"/>
</dbReference>
<evidence type="ECO:0000256" key="1">
    <source>
        <dbReference type="ARBA" id="ARBA00011003"/>
    </source>
</evidence>
<feature type="domain" description="Clp1 P-loop" evidence="6">
    <location>
        <begin position="53"/>
        <end position="209"/>
    </location>
</feature>
<dbReference type="GO" id="GO:0005634">
    <property type="term" value="C:nucleus"/>
    <property type="evidence" value="ECO:0007669"/>
    <property type="project" value="TreeGrafter"/>
</dbReference>
<dbReference type="GO" id="GO:0051731">
    <property type="term" value="F:polynucleotide 5'-hydroxyl-kinase activity"/>
    <property type="evidence" value="ECO:0007669"/>
    <property type="project" value="InterPro"/>
</dbReference>
<dbReference type="GO" id="GO:0000448">
    <property type="term" value="P:cleavage in ITS2 between 5.8S rRNA and LSU-rRNA of tricistronic rRNA transcript (SSU-rRNA, 5.8S rRNA, LSU-rRNA)"/>
    <property type="evidence" value="ECO:0007669"/>
    <property type="project" value="TreeGrafter"/>
</dbReference>
<evidence type="ECO:0000259" key="6">
    <source>
        <dbReference type="Pfam" id="PF16575"/>
    </source>
</evidence>
<reference evidence="7" key="1">
    <citation type="submission" date="2021-02" db="EMBL/GenBank/DDBJ databases">
        <authorList>
            <person name="Nowell W R."/>
        </authorList>
    </citation>
    <scope>NUCLEOTIDE SEQUENCE</scope>
</reference>
<sequence length="407" mass="47385">MQLEQDLYIRLIETTDQTAVITREEFISTTDKIIKRWLNEANEDVPFVVLTCGEKDMGKSIFTRYLINRALDHINSTFGLTYFDCDIGQCEFTIGDCLSYTDIETPLLGPPCSHIKSNAKSDRLLYYGFVSPQPAPVRYLQYVNRLRQLWNIDHKNANKKRSMIVVNTMGWVTGLGLELLKEKICMFSPNVVIQLRNTLVSHQDRNKMPDLTLEWLLRQPVFAPYRDKIKMNNKRQQDYDGQLSYEYIKIQSAAVSDPIHSHRPKLYGRDHRLLATWSYFFTSPDLSSIHLPWSQLLHVFLLNKTNKYSDVIPNTLERSIVALCSSEKFDQLQKSAMNVNGIYRLLNYEDELFDCLGFGWVEHCSNDTQTYEIYTPVKSLSNINLLACGVFDTPDEFQYMFNREKLK</sequence>
<evidence type="ECO:0000256" key="2">
    <source>
        <dbReference type="ARBA" id="ARBA00022679"/>
    </source>
</evidence>
<evidence type="ECO:0000313" key="9">
    <source>
        <dbReference type="Proteomes" id="UP000663872"/>
    </source>
</evidence>
<dbReference type="GO" id="GO:0005524">
    <property type="term" value="F:ATP binding"/>
    <property type="evidence" value="ECO:0007669"/>
    <property type="project" value="UniProtKB-KW"/>
</dbReference>
<dbReference type="EMBL" id="CAJNYT010000161">
    <property type="protein sequence ID" value="CAF3335855.1"/>
    <property type="molecule type" value="Genomic_DNA"/>
</dbReference>
<dbReference type="Gene3D" id="3.40.50.300">
    <property type="entry name" value="P-loop containing nucleotide triphosphate hydrolases"/>
    <property type="match status" value="1"/>
</dbReference>
<dbReference type="PANTHER" id="PTHR12755:SF3">
    <property type="entry name" value="POLYNUCLEOTIDE 5'-HYDROXYL-KINASE NOL9"/>
    <property type="match status" value="1"/>
</dbReference>
<keyword evidence="5" id="KW-0067">ATP-binding</keyword>
<keyword evidence="3" id="KW-0547">Nucleotide-binding</keyword>
<gene>
    <name evidence="7" type="ORF">GRG538_LOCUS4153</name>
    <name evidence="8" type="ORF">QYT958_LOCUS19499</name>
</gene>
<evidence type="ECO:0000256" key="3">
    <source>
        <dbReference type="ARBA" id="ARBA00022741"/>
    </source>
</evidence>
<evidence type="ECO:0000256" key="4">
    <source>
        <dbReference type="ARBA" id="ARBA00022777"/>
    </source>
</evidence>
<organism evidence="7 9">
    <name type="scientific">Rotaria socialis</name>
    <dbReference type="NCBI Taxonomy" id="392032"/>
    <lineage>
        <taxon>Eukaryota</taxon>
        <taxon>Metazoa</taxon>
        <taxon>Spiralia</taxon>
        <taxon>Gnathifera</taxon>
        <taxon>Rotifera</taxon>
        <taxon>Eurotatoria</taxon>
        <taxon>Bdelloidea</taxon>
        <taxon>Philodinida</taxon>
        <taxon>Philodinidae</taxon>
        <taxon>Rotaria</taxon>
    </lineage>
</organism>
<keyword evidence="4" id="KW-0418">Kinase</keyword>
<dbReference type="InterPro" id="IPR045116">
    <property type="entry name" value="Clp1/Grc3"/>
</dbReference>